<gene>
    <name evidence="1" type="ORF">CAAN4_D12882</name>
</gene>
<evidence type="ECO:0000313" key="1">
    <source>
        <dbReference type="EMBL" id="CAK7905180.1"/>
    </source>
</evidence>
<keyword evidence="2" id="KW-1185">Reference proteome</keyword>
<sequence length="144" mass="16716">MGEGNIFYCLITIIRRVAKLPRLQLHHLHKNDYWYIITSYFLYYSQVCLEIAVTATGGVGFKQVDLLKALLDSGKSSAGFSSKKLSKVNFVSFNWHNWEISHTRDPNQVFISDIIYTVSPRTQTSIRLRLVSVCHQLRKIHDIW</sequence>
<evidence type="ECO:0000313" key="2">
    <source>
        <dbReference type="Proteomes" id="UP001497600"/>
    </source>
</evidence>
<accession>A0ABP0EEA4</accession>
<name>A0ABP0EEA4_9ASCO</name>
<proteinExistence type="predicted"/>
<protein>
    <submittedName>
        <fullName evidence="1">Uncharacterized protein</fullName>
    </submittedName>
</protein>
<dbReference type="EMBL" id="OZ004256">
    <property type="protein sequence ID" value="CAK7905180.1"/>
    <property type="molecule type" value="Genomic_DNA"/>
</dbReference>
<reference evidence="1 2" key="1">
    <citation type="submission" date="2024-01" db="EMBL/GenBank/DDBJ databases">
        <authorList>
            <consortium name="Genoscope - CEA"/>
            <person name="William W."/>
        </authorList>
    </citation>
    <scope>NUCLEOTIDE SEQUENCE [LARGE SCALE GENOMIC DNA]</scope>
    <source>
        <strain evidence="1 2">29B2s-10</strain>
    </source>
</reference>
<organism evidence="1 2">
    <name type="scientific">[Candida] anglica</name>
    <dbReference type="NCBI Taxonomy" id="148631"/>
    <lineage>
        <taxon>Eukaryota</taxon>
        <taxon>Fungi</taxon>
        <taxon>Dikarya</taxon>
        <taxon>Ascomycota</taxon>
        <taxon>Saccharomycotina</taxon>
        <taxon>Pichiomycetes</taxon>
        <taxon>Debaryomycetaceae</taxon>
        <taxon>Kurtzmaniella</taxon>
    </lineage>
</organism>
<dbReference type="Proteomes" id="UP001497600">
    <property type="component" value="Chromosome D"/>
</dbReference>